<sequence>MNPILLLLAASVPARSWQTPRGSCTGKGRCCRCTTLNRPDNGQTNCVANKIEAGIKDDNGGGLFFCEIGEPQSWIARMCAGEVYDVCSPTSHFWDRGYDCWDC</sequence>
<gene>
    <name evidence="2" type="ORF">UV8b_05239</name>
</gene>
<dbReference type="EMBL" id="CP072756">
    <property type="protein sequence ID" value="QUC20998.1"/>
    <property type="molecule type" value="Genomic_DNA"/>
</dbReference>
<accession>A0A8E5HT15</accession>
<protein>
    <submittedName>
        <fullName evidence="2">Uncharacterized protein</fullName>
    </submittedName>
</protein>
<keyword evidence="1" id="KW-0732">Signal</keyword>
<reference evidence="2" key="1">
    <citation type="submission" date="2020-03" db="EMBL/GenBank/DDBJ databases">
        <title>A mixture of massive structural variations and highly conserved coding sequences in Ustilaginoidea virens genome.</title>
        <authorList>
            <person name="Zhang K."/>
            <person name="Zhao Z."/>
            <person name="Zhang Z."/>
            <person name="Li Y."/>
            <person name="Hsiang T."/>
            <person name="Sun W."/>
        </authorList>
    </citation>
    <scope>NUCLEOTIDE SEQUENCE</scope>
    <source>
        <strain evidence="2">UV-8b</strain>
    </source>
</reference>
<name>A0A8E5HT15_USTVR</name>
<organism evidence="2 3">
    <name type="scientific">Ustilaginoidea virens</name>
    <name type="common">Rice false smut fungus</name>
    <name type="synonym">Villosiclava virens</name>
    <dbReference type="NCBI Taxonomy" id="1159556"/>
    <lineage>
        <taxon>Eukaryota</taxon>
        <taxon>Fungi</taxon>
        <taxon>Dikarya</taxon>
        <taxon>Ascomycota</taxon>
        <taxon>Pezizomycotina</taxon>
        <taxon>Sordariomycetes</taxon>
        <taxon>Hypocreomycetidae</taxon>
        <taxon>Hypocreales</taxon>
        <taxon>Clavicipitaceae</taxon>
        <taxon>Ustilaginoidea</taxon>
    </lineage>
</organism>
<dbReference type="KEGG" id="uvi:66066017"/>
<dbReference type="GeneID" id="66066017"/>
<evidence type="ECO:0000313" key="3">
    <source>
        <dbReference type="Proteomes" id="UP000027002"/>
    </source>
</evidence>
<dbReference type="Proteomes" id="UP000027002">
    <property type="component" value="Chromosome 4"/>
</dbReference>
<evidence type="ECO:0000313" key="2">
    <source>
        <dbReference type="EMBL" id="QUC20998.1"/>
    </source>
</evidence>
<dbReference type="AlphaFoldDB" id="A0A8E5HT15"/>
<proteinExistence type="predicted"/>
<feature type="signal peptide" evidence="1">
    <location>
        <begin position="1"/>
        <end position="16"/>
    </location>
</feature>
<evidence type="ECO:0000256" key="1">
    <source>
        <dbReference type="SAM" id="SignalP"/>
    </source>
</evidence>
<feature type="chain" id="PRO_5034058740" evidence="1">
    <location>
        <begin position="17"/>
        <end position="103"/>
    </location>
</feature>
<dbReference type="RefSeq" id="XP_042998671.1">
    <property type="nucleotide sequence ID" value="XM_043142737.1"/>
</dbReference>
<keyword evidence="3" id="KW-1185">Reference proteome</keyword>